<proteinExistence type="predicted"/>
<dbReference type="Proteomes" id="UP000094056">
    <property type="component" value="Unassembled WGS sequence"/>
</dbReference>
<evidence type="ECO:0000313" key="2">
    <source>
        <dbReference type="Proteomes" id="UP000094056"/>
    </source>
</evidence>
<gene>
    <name evidence="1" type="ORF">SCARUB_05047</name>
</gene>
<reference evidence="1 2" key="1">
    <citation type="submission" date="2016-07" db="EMBL/GenBank/DDBJ databases">
        <title>Draft genome of Scalindua rubra, obtained from a brine-seawater interface in the Red Sea, sheds light on salt adaptation in anammox bacteria.</title>
        <authorList>
            <person name="Speth D.R."/>
            <person name="Lagkouvardos I."/>
            <person name="Wang Y."/>
            <person name="Qian P.-Y."/>
            <person name="Dutilh B.E."/>
            <person name="Jetten M.S."/>
        </authorList>
    </citation>
    <scope>NUCLEOTIDE SEQUENCE [LARGE SCALE GENOMIC DNA]</scope>
    <source>
        <strain evidence="1">BSI-1</strain>
    </source>
</reference>
<accession>A0A1E3X2K9</accession>
<evidence type="ECO:0000313" key="1">
    <source>
        <dbReference type="EMBL" id="ODS29847.1"/>
    </source>
</evidence>
<sequence length="151" mass="17510">MAITYVNVVKKNITEPLEKLLKEEFLLDVYWDRTYMARDSEYFNLKLLPDSLVTLISPGQTREYSVEIRHYLERGGDYGRQSHLEVSANIVERLKRLCGDNMTYVPSGQIGWFNARIEEIDYEPDLTEEEENGDLLVTSVLWVANITEITG</sequence>
<name>A0A1E3X2K9_9BACT</name>
<protein>
    <submittedName>
        <fullName evidence="1">Uncharacterized protein</fullName>
    </submittedName>
</protein>
<dbReference type="AlphaFoldDB" id="A0A1E3X2K9"/>
<dbReference type="EMBL" id="MAYW01000354">
    <property type="protein sequence ID" value="ODS29847.1"/>
    <property type="molecule type" value="Genomic_DNA"/>
</dbReference>
<comment type="caution">
    <text evidence="1">The sequence shown here is derived from an EMBL/GenBank/DDBJ whole genome shotgun (WGS) entry which is preliminary data.</text>
</comment>
<organism evidence="1 2">
    <name type="scientific">Candidatus Scalindua rubra</name>
    <dbReference type="NCBI Taxonomy" id="1872076"/>
    <lineage>
        <taxon>Bacteria</taxon>
        <taxon>Pseudomonadati</taxon>
        <taxon>Planctomycetota</taxon>
        <taxon>Candidatus Brocadiia</taxon>
        <taxon>Candidatus Brocadiales</taxon>
        <taxon>Candidatus Scalinduaceae</taxon>
        <taxon>Candidatus Scalindua</taxon>
    </lineage>
</organism>